<organism evidence="4 5">
    <name type="scientific">Streptomyces lunalinharesii</name>
    <dbReference type="NCBI Taxonomy" id="333384"/>
    <lineage>
        <taxon>Bacteria</taxon>
        <taxon>Bacillati</taxon>
        <taxon>Actinomycetota</taxon>
        <taxon>Actinomycetes</taxon>
        <taxon>Kitasatosporales</taxon>
        <taxon>Streptomycetaceae</taxon>
        <taxon>Streptomyces</taxon>
    </lineage>
</organism>
<dbReference type="PANTHER" id="PTHR43353">
    <property type="entry name" value="SUCCINATE-SEMIALDEHYDE DEHYDROGENASE, MITOCHONDRIAL"/>
    <property type="match status" value="1"/>
</dbReference>
<dbReference type="InterPro" id="IPR050740">
    <property type="entry name" value="Aldehyde_DH_Superfamily"/>
</dbReference>
<keyword evidence="1" id="KW-0560">Oxidoreductase</keyword>
<name>A0ABP6DSK3_9ACTN</name>
<feature type="domain" description="Aldehyde dehydrogenase" evidence="3">
    <location>
        <begin position="32"/>
        <end position="473"/>
    </location>
</feature>
<reference evidence="5" key="1">
    <citation type="journal article" date="2019" name="Int. J. Syst. Evol. Microbiol.">
        <title>The Global Catalogue of Microorganisms (GCM) 10K type strain sequencing project: providing services to taxonomists for standard genome sequencing and annotation.</title>
        <authorList>
            <consortium name="The Broad Institute Genomics Platform"/>
            <consortium name="The Broad Institute Genome Sequencing Center for Infectious Disease"/>
            <person name="Wu L."/>
            <person name="Ma J."/>
        </authorList>
    </citation>
    <scope>NUCLEOTIDE SEQUENCE [LARGE SCALE GENOMIC DNA]</scope>
    <source>
        <strain evidence="5">JCM 16374</strain>
    </source>
</reference>
<feature type="compositionally biased region" description="Basic and acidic residues" evidence="2">
    <location>
        <begin position="519"/>
        <end position="544"/>
    </location>
</feature>
<protein>
    <submittedName>
        <fullName evidence="4">Aldehyde dehydrogenase (NADP(+))</fullName>
    </submittedName>
</protein>
<dbReference type="Proteomes" id="UP001500994">
    <property type="component" value="Unassembled WGS sequence"/>
</dbReference>
<dbReference type="PANTHER" id="PTHR43353:SF3">
    <property type="entry name" value="ALDEHYDE DEHYDROGENASE-RELATED"/>
    <property type="match status" value="1"/>
</dbReference>
<dbReference type="InterPro" id="IPR015590">
    <property type="entry name" value="Aldehyde_DH_dom"/>
</dbReference>
<comment type="caution">
    <text evidence="4">The sequence shown here is derived from an EMBL/GenBank/DDBJ whole genome shotgun (WGS) entry which is preliminary data.</text>
</comment>
<dbReference type="Gene3D" id="3.40.309.10">
    <property type="entry name" value="Aldehyde Dehydrogenase, Chain A, domain 2"/>
    <property type="match status" value="1"/>
</dbReference>
<accession>A0ABP6DSK3</accession>
<dbReference type="Gene3D" id="3.40.605.10">
    <property type="entry name" value="Aldehyde Dehydrogenase, Chain A, domain 1"/>
    <property type="match status" value="1"/>
</dbReference>
<dbReference type="InterPro" id="IPR016161">
    <property type="entry name" value="Ald_DH/histidinol_DH"/>
</dbReference>
<evidence type="ECO:0000259" key="3">
    <source>
        <dbReference type="Pfam" id="PF00171"/>
    </source>
</evidence>
<sequence>MCGKGSRGQDIAREEHTVTAAGAAPVAAPVWSVDPRTGKHRERVAVEATADAVDAAVRAAHAARDALADRGRRAALLRRAAALLEADGAQLVAVADAETALGAPRLTGELARTAYQLRSFADLVDEGGFLDVRIDHPDPGLTPPRPDLRRYKIPLGVVAVYGASNFPLAFSVPGGDTASALAAGCPVVAKAHPDHPATAERCAALLRRAATETGLPADVVVLVHGFQAGLDLVRHPLVAAAGFTGSVRGGRALHDAAAARPHPIPFHGELGSLNPVVVTGAAAAERADAIGTGLAGSMTLGTGQFCVKPGLVLVPEGAAGDRLLAALTAAAGANEPGTMLDHRMRDAFHAGVHERSQLADVQAPLTPVVEDGGHTVSAAVLTVPARHLATGGPHDLLLEECFGPVTVLARCVDEDEAAAVLARVPGSLSATLHLSTAESAGTDPAGRGARLLAALTPLAGRVVVNGWPTGVAVAPAQHHGGPYPASTSTATSVGATAVERWLRPVAYQDTPPALLPPALRDDNPLGLPRRVDDRPEHPMADRPAGRAAGA</sequence>
<dbReference type="InterPro" id="IPR016162">
    <property type="entry name" value="Ald_DH_N"/>
</dbReference>
<keyword evidence="5" id="KW-1185">Reference proteome</keyword>
<dbReference type="Pfam" id="PF00171">
    <property type="entry name" value="Aldedh"/>
    <property type="match status" value="1"/>
</dbReference>
<evidence type="ECO:0000256" key="2">
    <source>
        <dbReference type="SAM" id="MobiDB-lite"/>
    </source>
</evidence>
<feature type="region of interest" description="Disordered" evidence="2">
    <location>
        <begin position="509"/>
        <end position="550"/>
    </location>
</feature>
<gene>
    <name evidence="4" type="ORF">GCM10009864_09090</name>
</gene>
<dbReference type="InterPro" id="IPR044151">
    <property type="entry name" value="ALDH_KGSADH"/>
</dbReference>
<evidence type="ECO:0000256" key="1">
    <source>
        <dbReference type="ARBA" id="ARBA00023002"/>
    </source>
</evidence>
<evidence type="ECO:0000313" key="5">
    <source>
        <dbReference type="Proteomes" id="UP001500994"/>
    </source>
</evidence>
<proteinExistence type="predicted"/>
<dbReference type="SUPFAM" id="SSF53720">
    <property type="entry name" value="ALDH-like"/>
    <property type="match status" value="1"/>
</dbReference>
<dbReference type="InterPro" id="IPR016163">
    <property type="entry name" value="Ald_DH_C"/>
</dbReference>
<evidence type="ECO:0000313" key="4">
    <source>
        <dbReference type="EMBL" id="GAA2648177.1"/>
    </source>
</evidence>
<dbReference type="EMBL" id="BAAARK010000002">
    <property type="protein sequence ID" value="GAA2648177.1"/>
    <property type="molecule type" value="Genomic_DNA"/>
</dbReference>
<dbReference type="CDD" id="cd07129">
    <property type="entry name" value="ALDH_KGSADH"/>
    <property type="match status" value="1"/>
</dbReference>